<dbReference type="GO" id="GO:0005886">
    <property type="term" value="C:plasma membrane"/>
    <property type="evidence" value="ECO:0007669"/>
    <property type="project" value="TreeGrafter"/>
</dbReference>
<evidence type="ECO:0000256" key="3">
    <source>
        <dbReference type="ARBA" id="ARBA00022840"/>
    </source>
</evidence>
<dbReference type="GO" id="GO:0042941">
    <property type="term" value="P:D-alanine transmembrane transport"/>
    <property type="evidence" value="ECO:0007669"/>
    <property type="project" value="TreeGrafter"/>
</dbReference>
<dbReference type="PANTHER" id="PTHR45772:SF7">
    <property type="entry name" value="AMINO ACID ABC TRANSPORTER ATP-BINDING PROTEIN"/>
    <property type="match status" value="1"/>
</dbReference>
<dbReference type="SMART" id="SM00382">
    <property type="entry name" value="AAA"/>
    <property type="match status" value="1"/>
</dbReference>
<evidence type="ECO:0000256" key="2">
    <source>
        <dbReference type="ARBA" id="ARBA00022741"/>
    </source>
</evidence>
<keyword evidence="2" id="KW-0547">Nucleotide-binding</keyword>
<dbReference type="InterPro" id="IPR003439">
    <property type="entry name" value="ABC_transporter-like_ATP-bd"/>
</dbReference>
<dbReference type="GO" id="GO:0015808">
    <property type="term" value="P:L-alanine transport"/>
    <property type="evidence" value="ECO:0007669"/>
    <property type="project" value="TreeGrafter"/>
</dbReference>
<feature type="domain" description="ABC transporter" evidence="4">
    <location>
        <begin position="2"/>
        <end position="244"/>
    </location>
</feature>
<reference evidence="5" key="1">
    <citation type="submission" date="2020-09" db="EMBL/GenBank/DDBJ databases">
        <title>Desulfogranum mesoprofundum gen. nov., sp. nov., a novel mesophilic, sulfate-reducing chemolithoautotroph isolated from a deep-sea hydrothermal vent chimney in the Suiyo Seamount.</title>
        <authorList>
            <person name="Hashimoto Y."/>
            <person name="Nakagawa S."/>
        </authorList>
    </citation>
    <scope>NUCLEOTIDE SEQUENCE</scope>
    <source>
        <strain evidence="5">KT2</strain>
    </source>
</reference>
<organism evidence="5 6">
    <name type="scientific">Desulfomarina profundi</name>
    <dbReference type="NCBI Taxonomy" id="2772557"/>
    <lineage>
        <taxon>Bacteria</taxon>
        <taxon>Pseudomonadati</taxon>
        <taxon>Thermodesulfobacteriota</taxon>
        <taxon>Desulfobulbia</taxon>
        <taxon>Desulfobulbales</taxon>
        <taxon>Desulfobulbaceae</taxon>
        <taxon>Desulfomarina</taxon>
    </lineage>
</organism>
<dbReference type="PANTHER" id="PTHR45772">
    <property type="entry name" value="CONSERVED COMPONENT OF ABC TRANSPORTER FOR NATURAL AMINO ACIDS-RELATED"/>
    <property type="match status" value="1"/>
</dbReference>
<dbReference type="Pfam" id="PF12399">
    <property type="entry name" value="BCA_ABC_TP_C"/>
    <property type="match status" value="1"/>
</dbReference>
<dbReference type="InterPro" id="IPR003593">
    <property type="entry name" value="AAA+_ATPase"/>
</dbReference>
<dbReference type="EMBL" id="AP024086">
    <property type="protein sequence ID" value="BCL61044.1"/>
    <property type="molecule type" value="Genomic_DNA"/>
</dbReference>
<gene>
    <name evidence="5" type="primary">livG_1</name>
    <name evidence="5" type="ORF">DGMP_17370</name>
</gene>
<keyword evidence="3 5" id="KW-0067">ATP-binding</keyword>
<dbReference type="InterPro" id="IPR032823">
    <property type="entry name" value="BCA_ABC_TP_C"/>
</dbReference>
<dbReference type="GO" id="GO:0015188">
    <property type="term" value="F:L-isoleucine transmembrane transporter activity"/>
    <property type="evidence" value="ECO:0007669"/>
    <property type="project" value="TreeGrafter"/>
</dbReference>
<proteinExistence type="predicted"/>
<dbReference type="PROSITE" id="PS50893">
    <property type="entry name" value="ABC_TRANSPORTER_2"/>
    <property type="match status" value="1"/>
</dbReference>
<dbReference type="GO" id="GO:0016887">
    <property type="term" value="F:ATP hydrolysis activity"/>
    <property type="evidence" value="ECO:0007669"/>
    <property type="project" value="InterPro"/>
</dbReference>
<sequence length="250" mass="27445">MLRVDNITVLFGGVTALKDISLHTDSGDFMGLIGPNGAGKTTLMRAITGTVKPAEGSVYLQEKCLDHLACHDRIRSGIGLSQQIVHPFTSMTVLENVVLVAGYERTKNPMRSIFSRTRKEEEEKAFELLKLLNIDKIAGEKPTNLPLGYLKRLEVARALALDPAILLLDEPLAGLNQTEARQLADQLAELNRLGQTILLIEHNLGEVIRICKTLAVIDNGTLISIGQPESVMNEPKVRKAYLGEEHHALP</sequence>
<evidence type="ECO:0000313" key="5">
    <source>
        <dbReference type="EMBL" id="BCL61044.1"/>
    </source>
</evidence>
<dbReference type="Pfam" id="PF00005">
    <property type="entry name" value="ABC_tran"/>
    <property type="match status" value="1"/>
</dbReference>
<dbReference type="GO" id="GO:0005304">
    <property type="term" value="F:L-valine transmembrane transporter activity"/>
    <property type="evidence" value="ECO:0007669"/>
    <property type="project" value="TreeGrafter"/>
</dbReference>
<evidence type="ECO:0000259" key="4">
    <source>
        <dbReference type="PROSITE" id="PS50893"/>
    </source>
</evidence>
<protein>
    <submittedName>
        <fullName evidence="5">ABC transporter ATP-binding protein</fullName>
    </submittedName>
</protein>
<dbReference type="GO" id="GO:0005524">
    <property type="term" value="F:ATP binding"/>
    <property type="evidence" value="ECO:0007669"/>
    <property type="project" value="UniProtKB-KW"/>
</dbReference>
<dbReference type="GO" id="GO:1903806">
    <property type="term" value="P:L-isoleucine import across plasma membrane"/>
    <property type="evidence" value="ECO:0007669"/>
    <property type="project" value="TreeGrafter"/>
</dbReference>
<dbReference type="GO" id="GO:0015192">
    <property type="term" value="F:L-phenylalanine transmembrane transporter activity"/>
    <property type="evidence" value="ECO:0007669"/>
    <property type="project" value="TreeGrafter"/>
</dbReference>
<name>A0A8D5FSR5_9BACT</name>
<dbReference type="InterPro" id="IPR051120">
    <property type="entry name" value="ABC_AA/LPS_Transport"/>
</dbReference>
<dbReference type="RefSeq" id="WP_228857110.1">
    <property type="nucleotide sequence ID" value="NZ_AP024086.1"/>
</dbReference>
<keyword evidence="1" id="KW-0813">Transport</keyword>
<dbReference type="Proteomes" id="UP000826725">
    <property type="component" value="Chromosome"/>
</dbReference>
<dbReference type="AlphaFoldDB" id="A0A8D5FSR5"/>
<dbReference type="GO" id="GO:1903805">
    <property type="term" value="P:L-valine import across plasma membrane"/>
    <property type="evidence" value="ECO:0007669"/>
    <property type="project" value="TreeGrafter"/>
</dbReference>
<accession>A0A8D5FSR5</accession>
<keyword evidence="6" id="KW-1185">Reference proteome</keyword>
<dbReference type="KEGG" id="dbk:DGMP_17370"/>
<evidence type="ECO:0000256" key="1">
    <source>
        <dbReference type="ARBA" id="ARBA00022448"/>
    </source>
</evidence>
<evidence type="ECO:0000313" key="6">
    <source>
        <dbReference type="Proteomes" id="UP000826725"/>
    </source>
</evidence>